<sequence length="176" mass="19267">MLAVSVILMGAVLSSAQPPAPKPEPIDRWADFRFLLGTWVADSSADPRQGTGEFSFALDLNNNILVRKNHTVIAAAADKPALTHDDLMVVFHEQQQTKANYWDNEGHAINYTASLNPGKDTLSFVSDAVTGMPRFRLQYIKLADGGLKITFDFAPPGQPEAFAPYLQGAAHRKTDK</sequence>
<organism evidence="1 2">
    <name type="scientific">candidate division GN15 bacterium</name>
    <dbReference type="NCBI Taxonomy" id="2072418"/>
    <lineage>
        <taxon>Bacteria</taxon>
        <taxon>candidate division GN15</taxon>
    </lineage>
</organism>
<protein>
    <recommendedName>
        <fullName evidence="3">DUF1579 domain-containing protein</fullName>
    </recommendedName>
</protein>
<gene>
    <name evidence="1" type="ORF">C3F09_03935</name>
</gene>
<dbReference type="EMBL" id="PQAP01000031">
    <property type="protein sequence ID" value="PWB74491.1"/>
    <property type="molecule type" value="Genomic_DNA"/>
</dbReference>
<proteinExistence type="predicted"/>
<comment type="caution">
    <text evidence="1">The sequence shown here is derived from an EMBL/GenBank/DDBJ whole genome shotgun (WGS) entry which is preliminary data.</text>
</comment>
<evidence type="ECO:0008006" key="3">
    <source>
        <dbReference type="Google" id="ProtNLM"/>
    </source>
</evidence>
<evidence type="ECO:0000313" key="1">
    <source>
        <dbReference type="EMBL" id="PWB74491.1"/>
    </source>
</evidence>
<accession>A0A855X8H0</accession>
<name>A0A855X8H0_9BACT</name>
<reference evidence="1 2" key="1">
    <citation type="journal article" date="2018" name="ISME J.">
        <title>A methanotrophic archaeon couples anaerobic oxidation of methane to Fe(III) reduction.</title>
        <authorList>
            <person name="Cai C."/>
            <person name="Leu A.O."/>
            <person name="Xie G.J."/>
            <person name="Guo J."/>
            <person name="Feng Y."/>
            <person name="Zhao J.X."/>
            <person name="Tyson G.W."/>
            <person name="Yuan Z."/>
            <person name="Hu S."/>
        </authorList>
    </citation>
    <scope>NUCLEOTIDE SEQUENCE [LARGE SCALE GENOMIC DNA]</scope>
    <source>
        <strain evidence="1">FeB_12</strain>
    </source>
</reference>
<dbReference type="AlphaFoldDB" id="A0A855X8H0"/>
<evidence type="ECO:0000313" key="2">
    <source>
        <dbReference type="Proteomes" id="UP000250918"/>
    </source>
</evidence>
<dbReference type="Proteomes" id="UP000250918">
    <property type="component" value="Unassembled WGS sequence"/>
</dbReference>